<evidence type="ECO:0000313" key="4">
    <source>
        <dbReference type="Proteomes" id="UP000317557"/>
    </source>
</evidence>
<sequence>MRFCFVCTILAFLLSPSLSMAQISLFLDDFEDGSTDTLWNDRERTLWYSPSDTYTLNETGGVLQINYNRTSESSGSDALVFTPPEDVDVSESLSLRFSLKSDIATTLTLRVAYVERPYRYQEFEEEIPGDGTWHGYSFDLDAEFFEQNTTKRVDFFLDYGSEEEIAGSLELDNFKLGNYPVNVKNLMAEVQNGRNVQLSWSSYEPDAMANYAVYRGDNEDFPTTSSRLIGETSEPSFLDEGLEPFNSYFYKIIAIDTLGTVYNATKAVRAETYDPAITPQISITDVNTTEPGKYETFALELNLQNVSIYNPYDPEDIDVHAWFKTPSGDTLYINGFYDNYQNADQWRLYFSPDKVGTWEYQVSVADAGGTASTPKATFEATASEHIGPLKVSETNPNYLADHDDNFYFGYAVYYPWAVTETGLNRLEEFDLNMIGYWNSTYDNNGNGGGNRLVESMQSGLGRYDQQKLGRIEQILGWLEARDMKMMYAVWAHPFLRDGAPGWDPLHWDDYNPYQEIVTTTEFFTDSLAWEYQEKQYRYLIARLGHHRALGIWEIINEMHGTTGYINNPEGARQWVNKVHNYFKEHDPYQRPTTASFDGAENWSQFDIRADIANDHYYETQGYPRPYSDPILDGLYNVTNVHQELKQSGERPAMLGEAGYTSMFSESNSYEYTVEFHNAYWSGLAQGMASTPFWWDYATPSLFTDDRMETYPNMTGFVEKLDLANNHYEAEELEEAGANIYTMTNENGTDAFGWMRAFDEAPFTDRSFPVYGLETGSYQLVWYNTWDGETTATKNIVSIENKTRLTTPDTDAPEPDIAYRLTSVENGTEASSLNIMLNEVVAFPSEPAFTVYNFALYVTDSEGRFVDEGSHEVALSFEGEGEIEPTSATTENGYLFFDYSVSDTSATDFTITASANGLSSATVNDRIITSNDTEGKPNIPRNFQLKQNYPNPFNPSTVISYELAENSKVRLEVFDIMGRKVSTLVNGQQSAGTHEISFDAANLSSGVYLYRIQAGAFAETKRMILMK</sequence>
<dbReference type="InterPro" id="IPR003961">
    <property type="entry name" value="FN3_dom"/>
</dbReference>
<evidence type="ECO:0000259" key="2">
    <source>
        <dbReference type="PROSITE" id="PS50853"/>
    </source>
</evidence>
<organism evidence="3 4">
    <name type="scientific">Gracilimonas mengyeensis</name>
    <dbReference type="NCBI Taxonomy" id="1302730"/>
    <lineage>
        <taxon>Bacteria</taxon>
        <taxon>Pseudomonadati</taxon>
        <taxon>Balneolota</taxon>
        <taxon>Balneolia</taxon>
        <taxon>Balneolales</taxon>
        <taxon>Balneolaceae</taxon>
        <taxon>Gracilimonas</taxon>
    </lineage>
</organism>
<dbReference type="Pfam" id="PF18962">
    <property type="entry name" value="Por_Secre_tail"/>
    <property type="match status" value="1"/>
</dbReference>
<feature type="chain" id="PRO_5021995336" evidence="1">
    <location>
        <begin position="22"/>
        <end position="1026"/>
    </location>
</feature>
<dbReference type="SUPFAM" id="SSF51445">
    <property type="entry name" value="(Trans)glycosidases"/>
    <property type="match status" value="1"/>
</dbReference>
<evidence type="ECO:0000313" key="3">
    <source>
        <dbReference type="EMBL" id="SMO93307.1"/>
    </source>
</evidence>
<dbReference type="Gene3D" id="3.20.20.80">
    <property type="entry name" value="Glycosidases"/>
    <property type="match status" value="1"/>
</dbReference>
<dbReference type="Proteomes" id="UP000317557">
    <property type="component" value="Unassembled WGS sequence"/>
</dbReference>
<dbReference type="InterPro" id="IPR026444">
    <property type="entry name" value="Secre_tail"/>
</dbReference>
<dbReference type="EMBL" id="FXTP01000016">
    <property type="protein sequence ID" value="SMO93307.1"/>
    <property type="molecule type" value="Genomic_DNA"/>
</dbReference>
<dbReference type="AlphaFoldDB" id="A0A521FAV7"/>
<dbReference type="InterPro" id="IPR017853">
    <property type="entry name" value="GH"/>
</dbReference>
<evidence type="ECO:0000256" key="1">
    <source>
        <dbReference type="SAM" id="SignalP"/>
    </source>
</evidence>
<dbReference type="InterPro" id="IPR032260">
    <property type="entry name" value="DUF5060"/>
</dbReference>
<dbReference type="CDD" id="cd00063">
    <property type="entry name" value="FN3"/>
    <property type="match status" value="1"/>
</dbReference>
<protein>
    <submittedName>
        <fullName evidence="3">Por secretion system C-terminal sorting domain-containing protein</fullName>
    </submittedName>
</protein>
<dbReference type="Pfam" id="PF16586">
    <property type="entry name" value="DUF5060"/>
    <property type="match status" value="1"/>
</dbReference>
<dbReference type="SUPFAM" id="SSF49265">
    <property type="entry name" value="Fibronectin type III"/>
    <property type="match status" value="1"/>
</dbReference>
<dbReference type="InterPro" id="IPR013783">
    <property type="entry name" value="Ig-like_fold"/>
</dbReference>
<dbReference type="PROSITE" id="PS50853">
    <property type="entry name" value="FN3"/>
    <property type="match status" value="1"/>
</dbReference>
<reference evidence="3 4" key="1">
    <citation type="submission" date="2017-05" db="EMBL/GenBank/DDBJ databases">
        <authorList>
            <person name="Varghese N."/>
            <person name="Submissions S."/>
        </authorList>
    </citation>
    <scope>NUCLEOTIDE SEQUENCE [LARGE SCALE GENOMIC DNA]</scope>
    <source>
        <strain evidence="3 4">DSM 21985</strain>
    </source>
</reference>
<proteinExistence type="predicted"/>
<gene>
    <name evidence="3" type="ORF">SAMN06265219_11674</name>
</gene>
<dbReference type="Gene3D" id="2.60.40.4070">
    <property type="match status" value="1"/>
</dbReference>
<dbReference type="Gene3D" id="2.60.40.10">
    <property type="entry name" value="Immunoglobulins"/>
    <property type="match status" value="2"/>
</dbReference>
<feature type="domain" description="Fibronectin type-III" evidence="2">
    <location>
        <begin position="179"/>
        <end position="275"/>
    </location>
</feature>
<dbReference type="InterPro" id="IPR036116">
    <property type="entry name" value="FN3_sf"/>
</dbReference>
<keyword evidence="4" id="KW-1185">Reference proteome</keyword>
<dbReference type="NCBIfam" id="TIGR04183">
    <property type="entry name" value="Por_Secre_tail"/>
    <property type="match status" value="1"/>
</dbReference>
<keyword evidence="1" id="KW-0732">Signal</keyword>
<accession>A0A521FAV7</accession>
<name>A0A521FAV7_9BACT</name>
<feature type="signal peptide" evidence="1">
    <location>
        <begin position="1"/>
        <end position="21"/>
    </location>
</feature>